<comment type="caution">
    <text evidence="3">The sequence shown here is derived from an EMBL/GenBank/DDBJ whole genome shotgun (WGS) entry which is preliminary data.</text>
</comment>
<feature type="region of interest" description="Disordered" evidence="1">
    <location>
        <begin position="34"/>
        <end position="58"/>
    </location>
</feature>
<evidence type="ECO:0000256" key="2">
    <source>
        <dbReference type="SAM" id="SignalP"/>
    </source>
</evidence>
<reference evidence="3" key="1">
    <citation type="submission" date="2020-06" db="EMBL/GenBank/DDBJ databases">
        <title>WGS assembly of Ceratodon purpureus strain R40.</title>
        <authorList>
            <person name="Carey S.B."/>
            <person name="Jenkins J."/>
            <person name="Shu S."/>
            <person name="Lovell J.T."/>
            <person name="Sreedasyam A."/>
            <person name="Maumus F."/>
            <person name="Tiley G.P."/>
            <person name="Fernandez-Pozo N."/>
            <person name="Barry K."/>
            <person name="Chen C."/>
            <person name="Wang M."/>
            <person name="Lipzen A."/>
            <person name="Daum C."/>
            <person name="Saski C.A."/>
            <person name="Payton A.C."/>
            <person name="Mcbreen J.C."/>
            <person name="Conrad R.E."/>
            <person name="Kollar L.M."/>
            <person name="Olsson S."/>
            <person name="Huttunen S."/>
            <person name="Landis J.B."/>
            <person name="Wickett N.J."/>
            <person name="Johnson M.G."/>
            <person name="Rensing S.A."/>
            <person name="Grimwood J."/>
            <person name="Schmutz J."/>
            <person name="Mcdaniel S.F."/>
        </authorList>
    </citation>
    <scope>NUCLEOTIDE SEQUENCE</scope>
    <source>
        <strain evidence="3">R40</strain>
    </source>
</reference>
<proteinExistence type="predicted"/>
<organism evidence="3 4">
    <name type="scientific">Ceratodon purpureus</name>
    <name type="common">Fire moss</name>
    <name type="synonym">Dicranum purpureum</name>
    <dbReference type="NCBI Taxonomy" id="3225"/>
    <lineage>
        <taxon>Eukaryota</taxon>
        <taxon>Viridiplantae</taxon>
        <taxon>Streptophyta</taxon>
        <taxon>Embryophyta</taxon>
        <taxon>Bryophyta</taxon>
        <taxon>Bryophytina</taxon>
        <taxon>Bryopsida</taxon>
        <taxon>Dicranidae</taxon>
        <taxon>Pseudoditrichales</taxon>
        <taxon>Ditrichaceae</taxon>
        <taxon>Ceratodon</taxon>
    </lineage>
</organism>
<feature type="chain" id="PRO_5035897427" evidence="2">
    <location>
        <begin position="20"/>
        <end position="58"/>
    </location>
</feature>
<accession>A0A8T0GUC5</accession>
<dbReference type="AlphaFoldDB" id="A0A8T0GUC5"/>
<keyword evidence="4" id="KW-1185">Reference proteome</keyword>
<dbReference type="Proteomes" id="UP000822688">
    <property type="component" value="Chromosome 9"/>
</dbReference>
<protein>
    <submittedName>
        <fullName evidence="3">Uncharacterized protein</fullName>
    </submittedName>
</protein>
<gene>
    <name evidence="3" type="ORF">KC19_9G109200</name>
</gene>
<evidence type="ECO:0000313" key="4">
    <source>
        <dbReference type="Proteomes" id="UP000822688"/>
    </source>
</evidence>
<sequence length="58" mass="6463">MSYFFNIIVLANSSSFLWLTVPMLESINRVPKRGHRAGAGTLYQSRGETLPPDSGYES</sequence>
<keyword evidence="2" id="KW-0732">Signal</keyword>
<evidence type="ECO:0000256" key="1">
    <source>
        <dbReference type="SAM" id="MobiDB-lite"/>
    </source>
</evidence>
<evidence type="ECO:0000313" key="3">
    <source>
        <dbReference type="EMBL" id="KAG0561995.1"/>
    </source>
</evidence>
<feature type="signal peptide" evidence="2">
    <location>
        <begin position="1"/>
        <end position="19"/>
    </location>
</feature>
<dbReference type="EMBL" id="CM026430">
    <property type="protein sequence ID" value="KAG0561995.1"/>
    <property type="molecule type" value="Genomic_DNA"/>
</dbReference>
<name>A0A8T0GUC5_CERPU</name>